<organism evidence="9">
    <name type="scientific">candidate division WOR-3 bacterium</name>
    <dbReference type="NCBI Taxonomy" id="2052148"/>
    <lineage>
        <taxon>Bacteria</taxon>
        <taxon>Bacteria division WOR-3</taxon>
    </lineage>
</organism>
<dbReference type="GO" id="GO:0006310">
    <property type="term" value="P:DNA recombination"/>
    <property type="evidence" value="ECO:0007669"/>
    <property type="project" value="InterPro"/>
</dbReference>
<dbReference type="Pfam" id="PF02272">
    <property type="entry name" value="DHHA1"/>
    <property type="match status" value="1"/>
</dbReference>
<keyword evidence="3" id="KW-0540">Nuclease</keyword>
<accession>A0A7V5HN25</accession>
<gene>
    <name evidence="9" type="primary">recJ</name>
    <name evidence="9" type="ORF">ENL43_01250</name>
</gene>
<dbReference type="GO" id="GO:0006281">
    <property type="term" value="P:DNA repair"/>
    <property type="evidence" value="ECO:0007669"/>
    <property type="project" value="InterPro"/>
</dbReference>
<dbReference type="Gene3D" id="3.10.310.30">
    <property type="match status" value="1"/>
</dbReference>
<dbReference type="NCBIfam" id="TIGR00644">
    <property type="entry name" value="recJ"/>
    <property type="match status" value="1"/>
</dbReference>
<dbReference type="InterPro" id="IPR003156">
    <property type="entry name" value="DHHA1_dom"/>
</dbReference>
<dbReference type="InterPro" id="IPR038763">
    <property type="entry name" value="DHH_sf"/>
</dbReference>
<evidence type="ECO:0000313" key="9">
    <source>
        <dbReference type="EMBL" id="HHF52975.1"/>
    </source>
</evidence>
<dbReference type="InterPro" id="IPR001667">
    <property type="entry name" value="DDH_dom"/>
</dbReference>
<dbReference type="EMBL" id="DRTX01000072">
    <property type="protein sequence ID" value="HHF52975.1"/>
    <property type="molecule type" value="Genomic_DNA"/>
</dbReference>
<keyword evidence="5 9" id="KW-0269">Exonuclease</keyword>
<comment type="similarity">
    <text evidence="1">Belongs to the RecJ family.</text>
</comment>
<name>A0A7V5HN25_UNCW3</name>
<dbReference type="InterPro" id="IPR051673">
    <property type="entry name" value="SSDNA_exonuclease_RecJ"/>
</dbReference>
<evidence type="ECO:0000256" key="5">
    <source>
        <dbReference type="ARBA" id="ARBA00022839"/>
    </source>
</evidence>
<dbReference type="PANTHER" id="PTHR30255:SF2">
    <property type="entry name" value="SINGLE-STRANDED-DNA-SPECIFIC EXONUCLEASE RECJ"/>
    <property type="match status" value="1"/>
</dbReference>
<comment type="caution">
    <text evidence="9">The sequence shown here is derived from an EMBL/GenBank/DDBJ whole genome shotgun (WGS) entry which is preliminary data.</text>
</comment>
<evidence type="ECO:0000256" key="4">
    <source>
        <dbReference type="ARBA" id="ARBA00022801"/>
    </source>
</evidence>
<sequence length="552" mass="62499">MRWVRRKHIYDLNLYGLPLPISQVLSARGISPEESKAFLEPRLEDLNDPFLMSDMDKAVERIITAVKKSQKIMVHGDYDVDGVTSLSLLYRNLTGIGLNVIPYIPDRFTEGYGLSSQGIEKAREEGISLIITVDCGITALEEIEIARKYGIDVIVTDHHEPQETLPEATAIINPKVDNYPFKDLAGVGVAFKLLEALYRKLSLNLNHLYWDLDLVALGTVADIVPLIDENRVFVHFGLKILEKSKKAGIKSLKSIAGLNGKMEPWHISFILAPRLNAAGRLKHAIEAFKLLSTKDGIEALQLARELDKTNKERQGIERKILTEAEKMVRRMDLDKDWVIVLGSEDWHEGVIGIVASKLVEQYNRPTILLSFTGGIGKGSGRSIRNFNLFNALLDLEKYLISFGGHKMAAGLRLEKENLQDFRRALNKLAKKRLEKEYLEPELYIDGEIRLSDINQDILSVYRKLSPFGMGNPQPVFVVKNVTVKNNIRVMKDRHISFTLKQEQIERRAIAFDAMDKREIIQSGKPLNFAVQVSENNRNGEIEFKVLDVKYGD</sequence>
<dbReference type="GO" id="GO:0008409">
    <property type="term" value="F:5'-3' exonuclease activity"/>
    <property type="evidence" value="ECO:0007669"/>
    <property type="project" value="InterPro"/>
</dbReference>
<dbReference type="SUPFAM" id="SSF64182">
    <property type="entry name" value="DHH phosphoesterases"/>
    <property type="match status" value="1"/>
</dbReference>
<feature type="domain" description="DDH" evidence="6">
    <location>
        <begin position="71"/>
        <end position="219"/>
    </location>
</feature>
<dbReference type="Proteomes" id="UP000886050">
    <property type="component" value="Unassembled WGS sequence"/>
</dbReference>
<dbReference type="InterPro" id="IPR004610">
    <property type="entry name" value="RecJ"/>
</dbReference>
<dbReference type="PANTHER" id="PTHR30255">
    <property type="entry name" value="SINGLE-STRANDED-DNA-SPECIFIC EXONUCLEASE RECJ"/>
    <property type="match status" value="1"/>
</dbReference>
<evidence type="ECO:0000256" key="1">
    <source>
        <dbReference type="ARBA" id="ARBA00005915"/>
    </source>
</evidence>
<evidence type="ECO:0000259" key="8">
    <source>
        <dbReference type="Pfam" id="PF17768"/>
    </source>
</evidence>
<dbReference type="Gene3D" id="3.90.1640.30">
    <property type="match status" value="1"/>
</dbReference>
<evidence type="ECO:0000256" key="3">
    <source>
        <dbReference type="ARBA" id="ARBA00022722"/>
    </source>
</evidence>
<reference evidence="9" key="1">
    <citation type="journal article" date="2020" name="mSystems">
        <title>Genome- and Community-Level Interaction Insights into Carbon Utilization and Element Cycling Functions of Hydrothermarchaeota in Hydrothermal Sediment.</title>
        <authorList>
            <person name="Zhou Z."/>
            <person name="Liu Y."/>
            <person name="Xu W."/>
            <person name="Pan J."/>
            <person name="Luo Z.H."/>
            <person name="Li M."/>
        </authorList>
    </citation>
    <scope>NUCLEOTIDE SEQUENCE [LARGE SCALE GENOMIC DNA]</scope>
    <source>
        <strain evidence="9">HyVt-96</strain>
    </source>
</reference>
<keyword evidence="4" id="KW-0378">Hydrolase</keyword>
<protein>
    <recommendedName>
        <fullName evidence="2">Single-stranded-DNA-specific exonuclease RecJ</fullName>
    </recommendedName>
</protein>
<dbReference type="AlphaFoldDB" id="A0A7V5HN25"/>
<feature type="domain" description="DHHA1" evidence="7">
    <location>
        <begin position="338"/>
        <end position="430"/>
    </location>
</feature>
<dbReference type="GO" id="GO:0003676">
    <property type="term" value="F:nucleic acid binding"/>
    <property type="evidence" value="ECO:0007669"/>
    <property type="project" value="InterPro"/>
</dbReference>
<dbReference type="Pfam" id="PF01368">
    <property type="entry name" value="DHH"/>
    <property type="match status" value="1"/>
</dbReference>
<proteinExistence type="inferred from homology"/>
<evidence type="ECO:0000259" key="7">
    <source>
        <dbReference type="Pfam" id="PF02272"/>
    </source>
</evidence>
<evidence type="ECO:0000256" key="2">
    <source>
        <dbReference type="ARBA" id="ARBA00019841"/>
    </source>
</evidence>
<feature type="domain" description="RecJ OB" evidence="8">
    <location>
        <begin position="444"/>
        <end position="541"/>
    </location>
</feature>
<dbReference type="InterPro" id="IPR041122">
    <property type="entry name" value="RecJ_OB"/>
</dbReference>
<evidence type="ECO:0000259" key="6">
    <source>
        <dbReference type="Pfam" id="PF01368"/>
    </source>
</evidence>
<dbReference type="Pfam" id="PF17768">
    <property type="entry name" value="RecJ_OB"/>
    <property type="match status" value="1"/>
</dbReference>